<reference evidence="2 3" key="1">
    <citation type="submission" date="2020-02" db="EMBL/GenBank/DDBJ databases">
        <authorList>
            <person name="Ferguson B K."/>
        </authorList>
    </citation>
    <scope>NUCLEOTIDE SEQUENCE [LARGE SCALE GENOMIC DNA]</scope>
</reference>
<evidence type="ECO:0000313" key="2">
    <source>
        <dbReference type="EMBL" id="CAB0019771.1"/>
    </source>
</evidence>
<dbReference type="Proteomes" id="UP000479000">
    <property type="component" value="Unassembled WGS sequence"/>
</dbReference>
<dbReference type="PROSITE" id="PS50878">
    <property type="entry name" value="RT_POL"/>
    <property type="match status" value="1"/>
</dbReference>
<feature type="domain" description="Reverse transcriptase" evidence="1">
    <location>
        <begin position="1"/>
        <end position="138"/>
    </location>
</feature>
<protein>
    <recommendedName>
        <fullName evidence="1">Reverse transcriptase domain-containing protein</fullName>
    </recommendedName>
</protein>
<dbReference type="AlphaFoldDB" id="A0A6H5HN40"/>
<accession>A0A6H5HN40</accession>
<evidence type="ECO:0000313" key="3">
    <source>
        <dbReference type="Proteomes" id="UP000479000"/>
    </source>
</evidence>
<evidence type="ECO:0000259" key="1">
    <source>
        <dbReference type="PROSITE" id="PS50878"/>
    </source>
</evidence>
<dbReference type="InterPro" id="IPR000477">
    <property type="entry name" value="RT_dom"/>
</dbReference>
<dbReference type="OrthoDB" id="6630711at2759"/>
<dbReference type="EMBL" id="CADCXU010034530">
    <property type="protein sequence ID" value="CAB0019771.1"/>
    <property type="molecule type" value="Genomic_DNA"/>
</dbReference>
<gene>
    <name evidence="2" type="ORF">NTEN_LOCUS23444</name>
</gene>
<sequence>MLPEYGIEGVELEWTRSYFRNRRQVVSIGGQDSTELPIDYGVIQGGTLAAIFFLLFINKISNLSLNGKLYLFADDTAVLCEAESWTDLYSKANKDMNMIFQWLCGHSLSLNVQKTKYMVLSNSPSRRFLDEHHIGIHVCDNGMDNSCGCPRSKEYHTFDIWAYGSTRILSGISTFTRLHRD</sequence>
<organism evidence="2 3">
    <name type="scientific">Nesidiocoris tenuis</name>
    <dbReference type="NCBI Taxonomy" id="355587"/>
    <lineage>
        <taxon>Eukaryota</taxon>
        <taxon>Metazoa</taxon>
        <taxon>Ecdysozoa</taxon>
        <taxon>Arthropoda</taxon>
        <taxon>Hexapoda</taxon>
        <taxon>Insecta</taxon>
        <taxon>Pterygota</taxon>
        <taxon>Neoptera</taxon>
        <taxon>Paraneoptera</taxon>
        <taxon>Hemiptera</taxon>
        <taxon>Heteroptera</taxon>
        <taxon>Panheteroptera</taxon>
        <taxon>Cimicomorpha</taxon>
        <taxon>Miridae</taxon>
        <taxon>Dicyphina</taxon>
        <taxon>Nesidiocoris</taxon>
    </lineage>
</organism>
<name>A0A6H5HN40_9HEMI</name>
<proteinExistence type="predicted"/>
<keyword evidence="3" id="KW-1185">Reference proteome</keyword>
<dbReference type="Pfam" id="PF00078">
    <property type="entry name" value="RVT_1"/>
    <property type="match status" value="1"/>
</dbReference>